<reference evidence="1 2" key="1">
    <citation type="submission" date="2016-04" db="EMBL/GenBank/DDBJ databases">
        <title>Genome analysis of Thermosulfurimonas dismutans, the first thermophilic sulfur-disproportionating bacterium of the phylum Thermodesulfobacteria.</title>
        <authorList>
            <person name="Mardanov A.V."/>
            <person name="Beletsky A.V."/>
            <person name="Kadnikov V.V."/>
            <person name="Slobodkin A.I."/>
            <person name="Ravin N.V."/>
        </authorList>
    </citation>
    <scope>NUCLEOTIDE SEQUENCE [LARGE SCALE GENOMIC DNA]</scope>
    <source>
        <strain evidence="1 2">S95</strain>
    </source>
</reference>
<dbReference type="EMBL" id="LWLG01000002">
    <property type="protein sequence ID" value="OAQ21433.1"/>
    <property type="molecule type" value="Genomic_DNA"/>
</dbReference>
<organism evidence="1 2">
    <name type="scientific">Thermosulfurimonas dismutans</name>
    <dbReference type="NCBI Taxonomy" id="999894"/>
    <lineage>
        <taxon>Bacteria</taxon>
        <taxon>Pseudomonadati</taxon>
        <taxon>Thermodesulfobacteriota</taxon>
        <taxon>Thermodesulfobacteria</taxon>
        <taxon>Thermodesulfobacteriales</taxon>
        <taxon>Thermodesulfobacteriaceae</taxon>
        <taxon>Thermosulfurimonas</taxon>
    </lineage>
</organism>
<accession>A0A179D639</accession>
<gene>
    <name evidence="1" type="ORF">TDIS_0654</name>
</gene>
<evidence type="ECO:0000313" key="1">
    <source>
        <dbReference type="EMBL" id="OAQ21433.1"/>
    </source>
</evidence>
<proteinExistence type="predicted"/>
<protein>
    <submittedName>
        <fullName evidence="1">Uncharacterized protein</fullName>
    </submittedName>
</protein>
<dbReference type="Proteomes" id="UP000078390">
    <property type="component" value="Unassembled WGS sequence"/>
</dbReference>
<keyword evidence="2" id="KW-1185">Reference proteome</keyword>
<evidence type="ECO:0000313" key="2">
    <source>
        <dbReference type="Proteomes" id="UP000078390"/>
    </source>
</evidence>
<dbReference type="AlphaFoldDB" id="A0A179D639"/>
<name>A0A179D639_9BACT</name>
<comment type="caution">
    <text evidence="1">The sequence shown here is derived from an EMBL/GenBank/DDBJ whole genome shotgun (WGS) entry which is preliminary data.</text>
</comment>
<sequence>MPIVGSAILHLLNQNFDVKKESHPILFIPLWLSPPFPFYFLHYPLRRI</sequence>